<accession>A0ACB9YHH2</accession>
<reference evidence="1 2" key="1">
    <citation type="journal article" date="2022" name="New Phytol.">
        <title>Ecological generalism drives hyperdiversity of secondary metabolite gene clusters in xylarialean endophytes.</title>
        <authorList>
            <person name="Franco M.E.E."/>
            <person name="Wisecaver J.H."/>
            <person name="Arnold A.E."/>
            <person name="Ju Y.M."/>
            <person name="Slot J.C."/>
            <person name="Ahrendt S."/>
            <person name="Moore L.P."/>
            <person name="Eastman K.E."/>
            <person name="Scott K."/>
            <person name="Konkel Z."/>
            <person name="Mondo S.J."/>
            <person name="Kuo A."/>
            <person name="Hayes R.D."/>
            <person name="Haridas S."/>
            <person name="Andreopoulos B."/>
            <person name="Riley R."/>
            <person name="LaButti K."/>
            <person name="Pangilinan J."/>
            <person name="Lipzen A."/>
            <person name="Amirebrahimi M."/>
            <person name="Yan J."/>
            <person name="Adam C."/>
            <person name="Keymanesh K."/>
            <person name="Ng V."/>
            <person name="Louie K."/>
            <person name="Northen T."/>
            <person name="Drula E."/>
            <person name="Henrissat B."/>
            <person name="Hsieh H.M."/>
            <person name="Youens-Clark K."/>
            <person name="Lutzoni F."/>
            <person name="Miadlikowska J."/>
            <person name="Eastwood D.C."/>
            <person name="Hamelin R.C."/>
            <person name="Grigoriev I.V."/>
            <person name="U'Ren J.M."/>
        </authorList>
    </citation>
    <scope>NUCLEOTIDE SEQUENCE [LARGE SCALE GENOMIC DNA]</scope>
    <source>
        <strain evidence="1 2">CBS 119005</strain>
    </source>
</reference>
<evidence type="ECO:0000313" key="2">
    <source>
        <dbReference type="Proteomes" id="UP001497700"/>
    </source>
</evidence>
<gene>
    <name evidence="1" type="ORF">F4820DRAFT_462938</name>
</gene>
<sequence length="382" mass="41470">MDASLLSSLTPEQLAQLPAGQPPPGVVSNFDNPDSIAGSAIAPISFFLAVMIIVMAMRMYCRVFILKSVGLDDWTALLASMFATGLAGTALYQLSMNWFGPHSWDVRLTVYLSPTFNSLIFVLSMMVSVASFLVKISVLLFIGRVFPRRVSPKSAIAIWIGLAINIVAYCTLIIYTGVTCAPRSSDHGQLPGGCTAKLRQNQGIATASVNAALDLYVLAVAVPSILHLQMTMKRKLGIIAVLSMGVVACAFSLVSLYYRTGTDPNEDPSRNQTVPLIFTVLEPVFGIITACLPTLPALWVEISNKAGSSIRSLFSRSRTTVSGSFDQSHSNKEFKRNNYEMGNGWAVLKGNSRSLDKSESNTFVHDIEQMPINPSRNAYNID</sequence>
<organism evidence="1 2">
    <name type="scientific">Hypoxylon rubiginosum</name>
    <dbReference type="NCBI Taxonomy" id="110542"/>
    <lineage>
        <taxon>Eukaryota</taxon>
        <taxon>Fungi</taxon>
        <taxon>Dikarya</taxon>
        <taxon>Ascomycota</taxon>
        <taxon>Pezizomycotina</taxon>
        <taxon>Sordariomycetes</taxon>
        <taxon>Xylariomycetidae</taxon>
        <taxon>Xylariales</taxon>
        <taxon>Hypoxylaceae</taxon>
        <taxon>Hypoxylon</taxon>
    </lineage>
</organism>
<name>A0ACB9YHH2_9PEZI</name>
<dbReference type="Proteomes" id="UP001497700">
    <property type="component" value="Unassembled WGS sequence"/>
</dbReference>
<keyword evidence="2" id="KW-1185">Reference proteome</keyword>
<comment type="caution">
    <text evidence="1">The sequence shown here is derived from an EMBL/GenBank/DDBJ whole genome shotgun (WGS) entry which is preliminary data.</text>
</comment>
<proteinExistence type="predicted"/>
<protein>
    <submittedName>
        <fullName evidence="1">Uncharacterized protein</fullName>
    </submittedName>
</protein>
<dbReference type="EMBL" id="MU393679">
    <property type="protein sequence ID" value="KAI4858861.1"/>
    <property type="molecule type" value="Genomic_DNA"/>
</dbReference>
<evidence type="ECO:0000313" key="1">
    <source>
        <dbReference type="EMBL" id="KAI4858861.1"/>
    </source>
</evidence>